<keyword evidence="1" id="KW-0472">Membrane</keyword>
<accession>A0AAE3HK26</accession>
<dbReference type="SUPFAM" id="SSF53187">
    <property type="entry name" value="Zn-dependent exopeptidases"/>
    <property type="match status" value="1"/>
</dbReference>
<organism evidence="3 4">
    <name type="scientific">Methylohalomonas lacus</name>
    <dbReference type="NCBI Taxonomy" id="398773"/>
    <lineage>
        <taxon>Bacteria</taxon>
        <taxon>Pseudomonadati</taxon>
        <taxon>Pseudomonadota</taxon>
        <taxon>Gammaproteobacteria</taxon>
        <taxon>Methylohalomonadales</taxon>
        <taxon>Methylohalomonadaceae</taxon>
        <taxon>Methylohalomonas</taxon>
    </lineage>
</organism>
<keyword evidence="1" id="KW-1133">Transmembrane helix</keyword>
<dbReference type="EMBL" id="JANUCT010000012">
    <property type="protein sequence ID" value="MCS3903795.1"/>
    <property type="molecule type" value="Genomic_DNA"/>
</dbReference>
<dbReference type="GO" id="GO:0008235">
    <property type="term" value="F:metalloexopeptidase activity"/>
    <property type="evidence" value="ECO:0007669"/>
    <property type="project" value="InterPro"/>
</dbReference>
<dbReference type="InterPro" id="IPR045175">
    <property type="entry name" value="M28_fam"/>
</dbReference>
<dbReference type="Gene3D" id="3.40.630.10">
    <property type="entry name" value="Zn peptidases"/>
    <property type="match status" value="1"/>
</dbReference>
<dbReference type="PANTHER" id="PTHR12147:SF26">
    <property type="entry name" value="PEPTIDASE M28 DOMAIN-CONTAINING PROTEIN"/>
    <property type="match status" value="1"/>
</dbReference>
<feature type="domain" description="Peptidase M28" evidence="2">
    <location>
        <begin position="113"/>
        <end position="334"/>
    </location>
</feature>
<dbReference type="Pfam" id="PF04389">
    <property type="entry name" value="Peptidase_M28"/>
    <property type="match status" value="1"/>
</dbReference>
<dbReference type="RefSeq" id="WP_259055770.1">
    <property type="nucleotide sequence ID" value="NZ_JANUCT010000012.1"/>
</dbReference>
<protein>
    <recommendedName>
        <fullName evidence="2">Peptidase M28 domain-containing protein</fullName>
    </recommendedName>
</protein>
<comment type="caution">
    <text evidence="3">The sequence shown here is derived from an EMBL/GenBank/DDBJ whole genome shotgun (WGS) entry which is preliminary data.</text>
</comment>
<dbReference type="InterPro" id="IPR007484">
    <property type="entry name" value="Peptidase_M28"/>
</dbReference>
<dbReference type="Proteomes" id="UP001204445">
    <property type="component" value="Unassembled WGS sequence"/>
</dbReference>
<gene>
    <name evidence="3" type="ORF">J2T55_001827</name>
</gene>
<dbReference type="AlphaFoldDB" id="A0AAE3HK26"/>
<dbReference type="GO" id="GO:0006508">
    <property type="term" value="P:proteolysis"/>
    <property type="evidence" value="ECO:0007669"/>
    <property type="project" value="InterPro"/>
</dbReference>
<reference evidence="3" key="1">
    <citation type="submission" date="2022-08" db="EMBL/GenBank/DDBJ databases">
        <title>Genomic Encyclopedia of Type Strains, Phase III (KMG-III): the genomes of soil and plant-associated and newly described type strains.</title>
        <authorList>
            <person name="Whitman W."/>
        </authorList>
    </citation>
    <scope>NUCLEOTIDE SEQUENCE</scope>
    <source>
        <strain evidence="3">HMT 1</strain>
    </source>
</reference>
<keyword evidence="4" id="KW-1185">Reference proteome</keyword>
<sequence>MLRRVVLRLMLWLLLLIIMLAALGWYMLAMPGSSHNGEPPALDATQQQQRERLQGHVRHLAGTIGERNTEQAGSLEAAASYIHDQFQAMGLVPRWREYRVDDDDSPFSGPFVNVEVELHGHRHADEVLVIGAHYDSAWPSPGADDNASGVAGLLEIARWFAEQKAAGRRFDRTIRFVAFANEESPHFGGPSMGSKVYAASAGQRDENIVGMFSLEMLGYYDNAPGSQRFPRPIEAFYPDRGNFIAFVADLRSRGLLHDTLAYFRDYATQPSQGIAAPAFMLPDIRRSDHAMFWQQGYPALMVTDTAGFRNPHYHHHSDTPETLDYAAMTRVVSGLARTFAALAGGD</sequence>
<name>A0AAE3HK26_9GAMM</name>
<feature type="transmembrane region" description="Helical" evidence="1">
    <location>
        <begin position="9"/>
        <end position="28"/>
    </location>
</feature>
<dbReference type="PANTHER" id="PTHR12147">
    <property type="entry name" value="METALLOPEPTIDASE M28 FAMILY MEMBER"/>
    <property type="match status" value="1"/>
</dbReference>
<proteinExistence type="predicted"/>
<evidence type="ECO:0000313" key="4">
    <source>
        <dbReference type="Proteomes" id="UP001204445"/>
    </source>
</evidence>
<evidence type="ECO:0000259" key="2">
    <source>
        <dbReference type="Pfam" id="PF04389"/>
    </source>
</evidence>
<evidence type="ECO:0000313" key="3">
    <source>
        <dbReference type="EMBL" id="MCS3903795.1"/>
    </source>
</evidence>
<keyword evidence="1" id="KW-0812">Transmembrane</keyword>
<evidence type="ECO:0000256" key="1">
    <source>
        <dbReference type="SAM" id="Phobius"/>
    </source>
</evidence>